<dbReference type="RefSeq" id="WP_281484397.1">
    <property type="nucleotide sequence ID" value="NZ_CP124543.1"/>
</dbReference>
<dbReference type="Gene3D" id="2.60.120.620">
    <property type="entry name" value="q2cbj1_9rhob like domain"/>
    <property type="match status" value="1"/>
</dbReference>
<dbReference type="AlphaFoldDB" id="A0AAJ6NVA2"/>
<gene>
    <name evidence="1" type="ORF">QI031_06605</name>
</gene>
<accession>A0AAJ6NVA2</accession>
<dbReference type="EC" id="1.14.11.-" evidence="1"/>
<keyword evidence="2" id="KW-1185">Reference proteome</keyword>
<dbReference type="EMBL" id="CP124543">
    <property type="protein sequence ID" value="WGV27158.1"/>
    <property type="molecule type" value="Genomic_DNA"/>
</dbReference>
<name>A0AAJ6NVA2_9CYAN</name>
<dbReference type="Proteomes" id="UP001223520">
    <property type="component" value="Chromosome"/>
</dbReference>
<reference evidence="1 2" key="1">
    <citation type="journal article" date="2023" name="Limnol Oceanogr Lett">
        <title>Environmental adaptations by the intertidal Antarctic cyanobacterium Halotia branconii CENA392 as revealed using long-read genome sequencing.</title>
        <authorList>
            <person name="Dextro R.B."/>
            <person name="Delbaje E."/>
            <person name="Freitas P.N.N."/>
            <person name="Geraldes V."/>
            <person name="Pinto E."/>
            <person name="Long P.F."/>
            <person name="Fiore M.F."/>
        </authorList>
    </citation>
    <scope>NUCLEOTIDE SEQUENCE [LARGE SCALE GENOMIC DNA]</scope>
    <source>
        <strain evidence="1 2">CENA392</strain>
    </source>
</reference>
<dbReference type="GO" id="GO:0016491">
    <property type="term" value="F:oxidoreductase activity"/>
    <property type="evidence" value="ECO:0007669"/>
    <property type="project" value="UniProtKB-KW"/>
</dbReference>
<proteinExistence type="predicted"/>
<organism evidence="1 2">
    <name type="scientific">Halotia branconii CENA392</name>
    <dbReference type="NCBI Taxonomy" id="1539056"/>
    <lineage>
        <taxon>Bacteria</taxon>
        <taxon>Bacillati</taxon>
        <taxon>Cyanobacteriota</taxon>
        <taxon>Cyanophyceae</taxon>
        <taxon>Nostocales</taxon>
        <taxon>Nodulariaceae</taxon>
        <taxon>Halotia</taxon>
    </lineage>
</organism>
<protein>
    <submittedName>
        <fullName evidence="1">2OG-Fe(II) oxygenase</fullName>
        <ecNumber evidence="1">1.14.11.-</ecNumber>
    </submittedName>
</protein>
<sequence>MVQPLSQSNQPTTFKESLIELMQAKQNVSTACYAKKCNIFPLTYLDELKSAIMSSPYLADSQLSDRFNKTRGFSVVFKRSSILEVVRLFPYFQLYLETALKSACNAFYLNFLIIESGGCVETHVDCSLSDYGKVWTIPNLVSVLYIQVPEDLQGGELILEKGDRRVAQITPQVNTLLYFIGNLFHSVNSVQSSQPRISLICEQYTLAPERLQLIPEFEILSGATMKSS</sequence>
<dbReference type="KEGG" id="hbq:QI031_06605"/>
<evidence type="ECO:0000313" key="1">
    <source>
        <dbReference type="EMBL" id="WGV27158.1"/>
    </source>
</evidence>
<evidence type="ECO:0000313" key="2">
    <source>
        <dbReference type="Proteomes" id="UP001223520"/>
    </source>
</evidence>
<keyword evidence="1" id="KW-0560">Oxidoreductase</keyword>